<accession>A0AAD7G5Q6</accession>
<dbReference type="EMBL" id="JARKIE010000190">
    <property type="protein sequence ID" value="KAJ7669012.1"/>
    <property type="molecule type" value="Genomic_DNA"/>
</dbReference>
<feature type="compositionally biased region" description="Polar residues" evidence="1">
    <location>
        <begin position="288"/>
        <end position="303"/>
    </location>
</feature>
<protein>
    <submittedName>
        <fullName evidence="2">Uncharacterized protein</fullName>
    </submittedName>
</protein>
<dbReference type="Proteomes" id="UP001221757">
    <property type="component" value="Unassembled WGS sequence"/>
</dbReference>
<gene>
    <name evidence="2" type="ORF">B0H17DRAFT_216551</name>
</gene>
<sequence length="351" mass="38900">MKLERCLPEAGRSEFVAEITLEEGNVVQKGWFDDCIAELLDGEYTGRPVKGRVTVHGTHGSTSMSELSVGVWTAYRDHWAQAQAMIGGDTGFDNSKSRYECRRALSGRPLDAESPSYAHMFADKPTVWSGFPRTTLASGGDNLTAAHPYLDFEFQVPTETPVLYSPDADCLKKPRPAPPRTAADAMAATEERLWDGHTRVGYPVEFKPPPKPKSQRCVMNLQALMPITVVGSGVAETRPVAHYLTPYLPAPVIRRTAQADVSEWPIAHPTITEEPLADTVARLLRPHPQSSRYQKAQNLQKNPDPTKGYHGGYYTGLLWKKKVVAEERGILPLLYETVDPEAGDLQQVLHR</sequence>
<comment type="caution">
    <text evidence="2">The sequence shown here is derived from an EMBL/GenBank/DDBJ whole genome shotgun (WGS) entry which is preliminary data.</text>
</comment>
<evidence type="ECO:0000313" key="3">
    <source>
        <dbReference type="Proteomes" id="UP001221757"/>
    </source>
</evidence>
<dbReference type="AlphaFoldDB" id="A0AAD7G5Q6"/>
<organism evidence="2 3">
    <name type="scientific">Mycena rosella</name>
    <name type="common">Pink bonnet</name>
    <name type="synonym">Agaricus rosellus</name>
    <dbReference type="NCBI Taxonomy" id="1033263"/>
    <lineage>
        <taxon>Eukaryota</taxon>
        <taxon>Fungi</taxon>
        <taxon>Dikarya</taxon>
        <taxon>Basidiomycota</taxon>
        <taxon>Agaricomycotina</taxon>
        <taxon>Agaricomycetes</taxon>
        <taxon>Agaricomycetidae</taxon>
        <taxon>Agaricales</taxon>
        <taxon>Marasmiineae</taxon>
        <taxon>Mycenaceae</taxon>
        <taxon>Mycena</taxon>
    </lineage>
</organism>
<evidence type="ECO:0000313" key="2">
    <source>
        <dbReference type="EMBL" id="KAJ7669012.1"/>
    </source>
</evidence>
<feature type="region of interest" description="Disordered" evidence="1">
    <location>
        <begin position="288"/>
        <end position="307"/>
    </location>
</feature>
<keyword evidence="3" id="KW-1185">Reference proteome</keyword>
<evidence type="ECO:0000256" key="1">
    <source>
        <dbReference type="SAM" id="MobiDB-lite"/>
    </source>
</evidence>
<proteinExistence type="predicted"/>
<reference evidence="2" key="1">
    <citation type="submission" date="2023-03" db="EMBL/GenBank/DDBJ databases">
        <title>Massive genome expansion in bonnet fungi (Mycena s.s.) driven by repeated elements and novel gene families across ecological guilds.</title>
        <authorList>
            <consortium name="Lawrence Berkeley National Laboratory"/>
            <person name="Harder C.B."/>
            <person name="Miyauchi S."/>
            <person name="Viragh M."/>
            <person name="Kuo A."/>
            <person name="Thoen E."/>
            <person name="Andreopoulos B."/>
            <person name="Lu D."/>
            <person name="Skrede I."/>
            <person name="Drula E."/>
            <person name="Henrissat B."/>
            <person name="Morin E."/>
            <person name="Kohler A."/>
            <person name="Barry K."/>
            <person name="LaButti K."/>
            <person name="Morin E."/>
            <person name="Salamov A."/>
            <person name="Lipzen A."/>
            <person name="Mereny Z."/>
            <person name="Hegedus B."/>
            <person name="Baldrian P."/>
            <person name="Stursova M."/>
            <person name="Weitz H."/>
            <person name="Taylor A."/>
            <person name="Grigoriev I.V."/>
            <person name="Nagy L.G."/>
            <person name="Martin F."/>
            <person name="Kauserud H."/>
        </authorList>
    </citation>
    <scope>NUCLEOTIDE SEQUENCE</scope>
    <source>
        <strain evidence="2">CBHHK067</strain>
    </source>
</reference>
<name>A0AAD7G5Q6_MYCRO</name>